<dbReference type="EMBL" id="SMMG02000002">
    <property type="protein sequence ID" value="KAA3485063.1"/>
    <property type="molecule type" value="Genomic_DNA"/>
</dbReference>
<feature type="domain" description="Reverse transcriptase" evidence="1">
    <location>
        <begin position="282"/>
        <end position="565"/>
    </location>
</feature>
<dbReference type="InterPro" id="IPR000477">
    <property type="entry name" value="RT_dom"/>
</dbReference>
<dbReference type="InterPro" id="IPR005135">
    <property type="entry name" value="Endo/exonuclease/phosphatase"/>
</dbReference>
<keyword evidence="2" id="KW-0808">Transferase</keyword>
<name>A0A5B6WU82_9ROSI</name>
<keyword evidence="2" id="KW-0695">RNA-directed DNA polymerase</keyword>
<dbReference type="InterPro" id="IPR052343">
    <property type="entry name" value="Retrotransposon-Effector_Assoc"/>
</dbReference>
<dbReference type="AlphaFoldDB" id="A0A5B6WU82"/>
<proteinExistence type="predicted"/>
<organism evidence="2 3">
    <name type="scientific">Gossypium australe</name>
    <dbReference type="NCBI Taxonomy" id="47621"/>
    <lineage>
        <taxon>Eukaryota</taxon>
        <taxon>Viridiplantae</taxon>
        <taxon>Streptophyta</taxon>
        <taxon>Embryophyta</taxon>
        <taxon>Tracheophyta</taxon>
        <taxon>Spermatophyta</taxon>
        <taxon>Magnoliopsida</taxon>
        <taxon>eudicotyledons</taxon>
        <taxon>Gunneridae</taxon>
        <taxon>Pentapetalae</taxon>
        <taxon>rosids</taxon>
        <taxon>malvids</taxon>
        <taxon>Malvales</taxon>
        <taxon>Malvaceae</taxon>
        <taxon>Malvoideae</taxon>
        <taxon>Gossypium</taxon>
    </lineage>
</organism>
<dbReference type="Proteomes" id="UP000325315">
    <property type="component" value="Unassembled WGS sequence"/>
</dbReference>
<reference evidence="3" key="1">
    <citation type="journal article" date="2019" name="Plant Biotechnol. J.">
        <title>Genome sequencing of the Australian wild diploid species Gossypium australe highlights disease resistance and delayed gland morphogenesis.</title>
        <authorList>
            <person name="Cai Y."/>
            <person name="Cai X."/>
            <person name="Wang Q."/>
            <person name="Wang P."/>
            <person name="Zhang Y."/>
            <person name="Cai C."/>
            <person name="Xu Y."/>
            <person name="Wang K."/>
            <person name="Zhou Z."/>
            <person name="Wang C."/>
            <person name="Geng S."/>
            <person name="Li B."/>
            <person name="Dong Q."/>
            <person name="Hou Y."/>
            <person name="Wang H."/>
            <person name="Ai P."/>
            <person name="Liu Z."/>
            <person name="Yi F."/>
            <person name="Sun M."/>
            <person name="An G."/>
            <person name="Cheng J."/>
            <person name="Zhang Y."/>
            <person name="Shi Q."/>
            <person name="Xie Y."/>
            <person name="Shi X."/>
            <person name="Chang Y."/>
            <person name="Huang F."/>
            <person name="Chen Y."/>
            <person name="Hong S."/>
            <person name="Mi L."/>
            <person name="Sun Q."/>
            <person name="Zhang L."/>
            <person name="Zhou B."/>
            <person name="Peng R."/>
            <person name="Zhang X."/>
            <person name="Liu F."/>
        </authorList>
    </citation>
    <scope>NUCLEOTIDE SEQUENCE [LARGE SCALE GENOMIC DNA]</scope>
    <source>
        <strain evidence="3">cv. PA1801</strain>
    </source>
</reference>
<dbReference type="Pfam" id="PF03372">
    <property type="entry name" value="Exo_endo_phos"/>
    <property type="match status" value="1"/>
</dbReference>
<keyword evidence="3" id="KW-1185">Reference proteome</keyword>
<dbReference type="GO" id="GO:0003964">
    <property type="term" value="F:RNA-directed DNA polymerase activity"/>
    <property type="evidence" value="ECO:0007669"/>
    <property type="project" value="UniProtKB-KW"/>
</dbReference>
<dbReference type="OrthoDB" id="999675at2759"/>
<evidence type="ECO:0000313" key="2">
    <source>
        <dbReference type="EMBL" id="KAA3485063.1"/>
    </source>
</evidence>
<dbReference type="SUPFAM" id="SSF56219">
    <property type="entry name" value="DNase I-like"/>
    <property type="match status" value="1"/>
</dbReference>
<evidence type="ECO:0000259" key="1">
    <source>
        <dbReference type="PROSITE" id="PS50878"/>
    </source>
</evidence>
<dbReference type="Pfam" id="PF00078">
    <property type="entry name" value="RVT_1"/>
    <property type="match status" value="1"/>
</dbReference>
<dbReference type="Pfam" id="PF13966">
    <property type="entry name" value="zf-RVT"/>
    <property type="match status" value="1"/>
</dbReference>
<dbReference type="InterPro" id="IPR026960">
    <property type="entry name" value="RVT-Znf"/>
</dbReference>
<dbReference type="Gene3D" id="3.60.10.10">
    <property type="entry name" value="Endonuclease/exonuclease/phosphatase"/>
    <property type="match status" value="1"/>
</dbReference>
<dbReference type="InterPro" id="IPR036691">
    <property type="entry name" value="Endo/exonu/phosph_ase_sf"/>
</dbReference>
<comment type="caution">
    <text evidence="2">The sequence shown here is derived from an EMBL/GenBank/DDBJ whole genome shotgun (WGS) entry which is preliminary data.</text>
</comment>
<evidence type="ECO:0000313" key="3">
    <source>
        <dbReference type="Proteomes" id="UP000325315"/>
    </source>
</evidence>
<dbReference type="SUPFAM" id="SSF56672">
    <property type="entry name" value="DNA/RNA polymerases"/>
    <property type="match status" value="1"/>
</dbReference>
<accession>A0A5B6WU82</accession>
<dbReference type="PANTHER" id="PTHR46890:SF48">
    <property type="entry name" value="RNA-DIRECTED DNA POLYMERASE"/>
    <property type="match status" value="1"/>
</dbReference>
<dbReference type="InterPro" id="IPR043502">
    <property type="entry name" value="DNA/RNA_pol_sf"/>
</dbReference>
<keyword evidence="2" id="KW-0548">Nucleotidyltransferase</keyword>
<gene>
    <name evidence="2" type="ORF">EPI10_007096</name>
</gene>
<protein>
    <submittedName>
        <fullName evidence="2">Reverse transcriptase</fullName>
    </submittedName>
</protein>
<dbReference type="CDD" id="cd01650">
    <property type="entry name" value="RT_nLTR_like"/>
    <property type="match status" value="1"/>
</dbReference>
<dbReference type="PROSITE" id="PS50878">
    <property type="entry name" value="RT_POL"/>
    <property type="match status" value="1"/>
</dbReference>
<sequence length="830" mass="95933">MGNPATVREFKQLLVANAPDIVFLSETKININSITRVSSLCRMEGCLVVRSEGKSGGLAMMWKEGTKVSIQSYSKFHVDSLVGMDEGKELRFTGFYGHSNLGLRKQACDMLRSIKSRTKEGWMIGGDFKDILNEAEKDGGRRKPKTTMREFNEFVEELSLVNIKTSTGWFTWSNNREGSRLVKERLDRFLVSEDVVEKMLFMETKVVRQSKSDHDAILMNTEGNKPRERGTYQKQCFRYDMCWAKEKEVIDIINRIWSKTDRSFIDKAAEIKDKLGPWQFKRLKDLRKKISDLDRSISRLMDNPSNPNTSRLLKDARGKLGYLFDVREKDLGREFTDDEILRAFNQMDLRKAPGIDGLPGSFYKEHWVIYKIISKVFANRLKVILPMCISKHQSAFVPGRMIHDNVLIAHELIHYLRSPKNGPNKGCVVKLDMSKAYDRERGLRQGDPLSPYLFLFCMDALSRMLLDAQVNSKMKGIRESSEGPHINHLFFADDALLFVRNNRNEVEECMRILDRFEKMSGQQINVDKSMVYFSPKTLTLHCVVANEIFRMKVVDNLDSYLGLPIPVGKKRPLPLKSSEQGVLEPFVPSQRHGGLGFRDLHLFNVAMLRQQVWRLLLAKTPFVMRSLRPNIFLMETSFTLRILRINLSLGKASPRLLVYLARVSTGMLVDRRLVPENYVSKLMDENRAEWNEERVTILFGDYLKDLICKFPISHAGHDDQRVWFHNPCGFYTAKSTYSWLLLKQISFGPRRIFWRLIWKLKTLLKIKTFCWRLGQEILPTYDKIASIRSGFNSSCPRCGKERESHIHALRYCPFAKAVLEQGGLGARFYG</sequence>
<dbReference type="PANTHER" id="PTHR46890">
    <property type="entry name" value="NON-LTR RETROLELEMENT REVERSE TRANSCRIPTASE-LIKE PROTEIN-RELATED"/>
    <property type="match status" value="1"/>
</dbReference>